<dbReference type="CDD" id="cd18807">
    <property type="entry name" value="SF1_C_UvrD"/>
    <property type="match status" value="2"/>
</dbReference>
<evidence type="ECO:0000256" key="5">
    <source>
        <dbReference type="ARBA" id="ARBA00022806"/>
    </source>
</evidence>
<evidence type="ECO:0000256" key="12">
    <source>
        <dbReference type="ARBA" id="ARBA00048988"/>
    </source>
</evidence>
<evidence type="ECO:0000256" key="7">
    <source>
        <dbReference type="ARBA" id="ARBA00023125"/>
    </source>
</evidence>
<evidence type="ECO:0000256" key="11">
    <source>
        <dbReference type="ARBA" id="ARBA00034900"/>
    </source>
</evidence>
<keyword evidence="17" id="KW-1185">Reference proteome</keyword>
<evidence type="ECO:0000256" key="13">
    <source>
        <dbReference type="PROSITE-ProRule" id="PRU00560"/>
    </source>
</evidence>
<evidence type="ECO:0000256" key="9">
    <source>
        <dbReference type="ARBA" id="ARBA00034617"/>
    </source>
</evidence>
<dbReference type="InterPro" id="IPR013986">
    <property type="entry name" value="DExx_box_DNA_helicase_dom_sf"/>
</dbReference>
<keyword evidence="6 13" id="KW-0067">ATP-binding</keyword>
<comment type="catalytic activity">
    <reaction evidence="9">
        <text>Couples ATP hydrolysis with the unwinding of duplex DNA by translocating in the 3'-5' direction.</text>
        <dbReference type="EC" id="5.6.2.4"/>
    </reaction>
</comment>
<dbReference type="Pfam" id="PF21196">
    <property type="entry name" value="PcrA_UvrD_tudor"/>
    <property type="match status" value="1"/>
</dbReference>
<evidence type="ECO:0000259" key="14">
    <source>
        <dbReference type="PROSITE" id="PS51198"/>
    </source>
</evidence>
<keyword evidence="4 13" id="KW-0378">Hydrolase</keyword>
<dbReference type="GO" id="GO:0005524">
    <property type="term" value="F:ATP binding"/>
    <property type="evidence" value="ECO:0007669"/>
    <property type="project" value="UniProtKB-UniRule"/>
</dbReference>
<dbReference type="InterPro" id="IPR014016">
    <property type="entry name" value="UvrD-like_ATP-bd"/>
</dbReference>
<dbReference type="PROSITE" id="PS51198">
    <property type="entry name" value="UVRD_HELICASE_ATP_BIND"/>
    <property type="match status" value="1"/>
</dbReference>
<comment type="caution">
    <text evidence="16">The sequence shown here is derived from an EMBL/GenBank/DDBJ whole genome shotgun (WGS) entry which is preliminary data.</text>
</comment>
<evidence type="ECO:0000256" key="6">
    <source>
        <dbReference type="ARBA" id="ARBA00022840"/>
    </source>
</evidence>
<dbReference type="FunFam" id="1.10.10.160:FF:000001">
    <property type="entry name" value="ATP-dependent DNA helicase"/>
    <property type="match status" value="1"/>
</dbReference>
<keyword evidence="8" id="KW-0413">Isomerase</keyword>
<dbReference type="Proteomes" id="UP000637695">
    <property type="component" value="Unassembled WGS sequence"/>
</dbReference>
<dbReference type="GO" id="GO:0043138">
    <property type="term" value="F:3'-5' DNA helicase activity"/>
    <property type="evidence" value="ECO:0007669"/>
    <property type="project" value="UniProtKB-EC"/>
</dbReference>
<proteinExistence type="inferred from homology"/>
<evidence type="ECO:0000256" key="4">
    <source>
        <dbReference type="ARBA" id="ARBA00022801"/>
    </source>
</evidence>
<dbReference type="GO" id="GO:0009314">
    <property type="term" value="P:response to radiation"/>
    <property type="evidence" value="ECO:0007669"/>
    <property type="project" value="UniProtKB-ARBA"/>
</dbReference>
<dbReference type="PANTHER" id="PTHR11070">
    <property type="entry name" value="UVRD / RECB / PCRA DNA HELICASE FAMILY MEMBER"/>
    <property type="match status" value="1"/>
</dbReference>
<evidence type="ECO:0000259" key="15">
    <source>
        <dbReference type="PROSITE" id="PS51217"/>
    </source>
</evidence>
<reference evidence="16" key="2">
    <citation type="submission" date="2020-09" db="EMBL/GenBank/DDBJ databases">
        <authorList>
            <person name="Sun Q."/>
            <person name="Ohkuma M."/>
        </authorList>
    </citation>
    <scope>NUCLEOTIDE SEQUENCE</scope>
    <source>
        <strain evidence="16">JCM 18487</strain>
    </source>
</reference>
<dbReference type="CDD" id="cd17932">
    <property type="entry name" value="DEXQc_UvrD"/>
    <property type="match status" value="1"/>
</dbReference>
<dbReference type="GO" id="GO:0000725">
    <property type="term" value="P:recombinational repair"/>
    <property type="evidence" value="ECO:0007669"/>
    <property type="project" value="TreeGrafter"/>
</dbReference>
<dbReference type="AlphaFoldDB" id="A0A917NGX8"/>
<dbReference type="GO" id="GO:0033202">
    <property type="term" value="C:DNA helicase complex"/>
    <property type="evidence" value="ECO:0007669"/>
    <property type="project" value="TreeGrafter"/>
</dbReference>
<dbReference type="InterPro" id="IPR027417">
    <property type="entry name" value="P-loop_NTPase"/>
</dbReference>
<evidence type="ECO:0000256" key="8">
    <source>
        <dbReference type="ARBA" id="ARBA00023235"/>
    </source>
</evidence>
<dbReference type="Pfam" id="PF00580">
    <property type="entry name" value="UvrD-helicase"/>
    <property type="match status" value="1"/>
</dbReference>
<evidence type="ECO:0000313" key="17">
    <source>
        <dbReference type="Proteomes" id="UP000637695"/>
    </source>
</evidence>
<dbReference type="PANTHER" id="PTHR11070:SF2">
    <property type="entry name" value="ATP-DEPENDENT DNA HELICASE SRS2"/>
    <property type="match status" value="1"/>
</dbReference>
<keyword evidence="3 13" id="KW-0547">Nucleotide-binding</keyword>
<evidence type="ECO:0000256" key="3">
    <source>
        <dbReference type="ARBA" id="ARBA00022741"/>
    </source>
</evidence>
<dbReference type="EMBL" id="BMOY01000006">
    <property type="protein sequence ID" value="GGI99872.1"/>
    <property type="molecule type" value="Genomic_DNA"/>
</dbReference>
<feature type="domain" description="UvrD-like helicase ATP-binding" evidence="14">
    <location>
        <begin position="15"/>
        <end position="294"/>
    </location>
</feature>
<evidence type="ECO:0000256" key="1">
    <source>
        <dbReference type="ARBA" id="ARBA00009922"/>
    </source>
</evidence>
<dbReference type="PROSITE" id="PS51217">
    <property type="entry name" value="UVRD_HELICASE_CTER"/>
    <property type="match status" value="1"/>
</dbReference>
<accession>A0A917NGX8</accession>
<dbReference type="FunFam" id="1.10.486.10:FF:000003">
    <property type="entry name" value="ATP-dependent DNA helicase"/>
    <property type="match status" value="1"/>
</dbReference>
<dbReference type="InterPro" id="IPR014017">
    <property type="entry name" value="DNA_helicase_UvrD-like_C"/>
</dbReference>
<comment type="catalytic activity">
    <reaction evidence="12">
        <text>ATP + H2O = ADP + phosphate + H(+)</text>
        <dbReference type="Rhea" id="RHEA:13065"/>
        <dbReference type="ChEBI" id="CHEBI:15377"/>
        <dbReference type="ChEBI" id="CHEBI:15378"/>
        <dbReference type="ChEBI" id="CHEBI:30616"/>
        <dbReference type="ChEBI" id="CHEBI:43474"/>
        <dbReference type="ChEBI" id="CHEBI:456216"/>
        <dbReference type="EC" id="5.6.2.4"/>
    </reaction>
</comment>
<dbReference type="GO" id="GO:0003677">
    <property type="term" value="F:DNA binding"/>
    <property type="evidence" value="ECO:0007669"/>
    <property type="project" value="UniProtKB-KW"/>
</dbReference>
<keyword evidence="7" id="KW-0238">DNA-binding</keyword>
<comment type="similarity">
    <text evidence="1">Belongs to the helicase family. UvrD subfamily.</text>
</comment>
<dbReference type="GO" id="GO:0005829">
    <property type="term" value="C:cytosol"/>
    <property type="evidence" value="ECO:0007669"/>
    <property type="project" value="TreeGrafter"/>
</dbReference>
<sequence>MWTPGMATDAGSILAGLNPEQRRAVETVDGPVLVVAGAGSGKTSVLTRRVAYLMQVRRVPPWAILAITFTNKAARELQERLTALVGPHAADIWATTFHSMCVRILRRDIDRLGYRSNFTVLDDADQLAVIRRILQDQNVDVKRFDPRAVLSAISAAKNALRSAARVRDMAGNPFERVVGDAYLEYERRLKVNNALDFDDLIMRTVQLFEQEPDVLAFYHHKFHYIHVDEYQDTNHAQYRLVSLLAQKRRNLCVVGDSDQAIYGWRGADITNILEFERDYPDATVIRLEQNYRSTKTILAIANEVIRHNQARKEKTLWTDRPQGEKATLFVAPDERAEAAYIAEKILWHRQQGVLYRDMAVLYRTNAQSRVIEELLLQAGIPYRIYGGVRFYERKEVKDILAYLRVIANPADDASLERIINVPKRGIGEGTLGRLQAFARAEGIPLFAALAHAEEAGVTPRFLGAIRAFVELIHALSAMRAYLTLTELTEAVLEKTGYREALAAEGTLEAQARLENVAELLTLTREFDAKFASQGGGAEAANGADAAAAGVAPAGAAVSGAAGGALEAFLTELALLSDTDLAGGRPQTDAPQGDEVSLMTLHSAKGLEFPVVFLPGLEEGLFPHSRALGSDPELEEERRLCYVGITRAKDKLYLTACAARTIYGQFQVTRPSRFLEEMPKEWLELDPGYRSHRTPGWQAASGAAASGAVSGRVAAADTGDRGGYDPARRGGGQLIVPKSFGADLSVSYRPNDVVEHRKWGKGTVLAVDGEGEDMELRIRFAPPIGERVLLARFAPIRKVTEGKEGSHGAR</sequence>
<dbReference type="GO" id="GO:0016787">
    <property type="term" value="F:hydrolase activity"/>
    <property type="evidence" value="ECO:0007669"/>
    <property type="project" value="UniProtKB-UniRule"/>
</dbReference>
<evidence type="ECO:0000256" key="2">
    <source>
        <dbReference type="ARBA" id="ARBA00014807"/>
    </source>
</evidence>
<dbReference type="EC" id="5.6.2.4" evidence="10"/>
<evidence type="ECO:0000313" key="16">
    <source>
        <dbReference type="EMBL" id="GGI99872.1"/>
    </source>
</evidence>
<feature type="domain" description="UvrD-like helicase C-terminal" evidence="15">
    <location>
        <begin position="295"/>
        <end position="605"/>
    </location>
</feature>
<name>A0A917NGX8_9BACL</name>
<organism evidence="16 17">
    <name type="scientific">Alicyclobacillus cellulosilyticus</name>
    <dbReference type="NCBI Taxonomy" id="1003997"/>
    <lineage>
        <taxon>Bacteria</taxon>
        <taxon>Bacillati</taxon>
        <taxon>Bacillota</taxon>
        <taxon>Bacilli</taxon>
        <taxon>Bacillales</taxon>
        <taxon>Alicyclobacillaceae</taxon>
        <taxon>Alicyclobacillus</taxon>
    </lineage>
</organism>
<dbReference type="Pfam" id="PF13361">
    <property type="entry name" value="UvrD_C"/>
    <property type="match status" value="1"/>
</dbReference>
<feature type="binding site" evidence="13">
    <location>
        <begin position="36"/>
        <end position="43"/>
    </location>
    <ligand>
        <name>ATP</name>
        <dbReference type="ChEBI" id="CHEBI:30616"/>
    </ligand>
</feature>
<evidence type="ECO:0000256" key="10">
    <source>
        <dbReference type="ARBA" id="ARBA00034808"/>
    </source>
</evidence>
<dbReference type="Gene3D" id="1.10.10.160">
    <property type="match status" value="1"/>
</dbReference>
<dbReference type="InterPro" id="IPR000212">
    <property type="entry name" value="DNA_helicase_UvrD/REP"/>
</dbReference>
<dbReference type="SUPFAM" id="SSF52540">
    <property type="entry name" value="P-loop containing nucleoside triphosphate hydrolases"/>
    <property type="match status" value="1"/>
</dbReference>
<protein>
    <recommendedName>
        <fullName evidence="2">ATP-dependent DNA helicase PcrA</fullName>
        <ecNumber evidence="10">5.6.2.4</ecNumber>
    </recommendedName>
    <alternativeName>
        <fullName evidence="11">DNA 3'-5' helicase PcrA</fullName>
    </alternativeName>
</protein>
<keyword evidence="5 13" id="KW-0347">Helicase</keyword>
<reference evidence="16" key="1">
    <citation type="journal article" date="2014" name="Int. J. Syst. Evol. Microbiol.">
        <title>Complete genome sequence of Corynebacterium casei LMG S-19264T (=DSM 44701T), isolated from a smear-ripened cheese.</title>
        <authorList>
            <consortium name="US DOE Joint Genome Institute (JGI-PGF)"/>
            <person name="Walter F."/>
            <person name="Albersmeier A."/>
            <person name="Kalinowski J."/>
            <person name="Ruckert C."/>
        </authorList>
    </citation>
    <scope>NUCLEOTIDE SEQUENCE</scope>
    <source>
        <strain evidence="16">JCM 18487</strain>
    </source>
</reference>
<gene>
    <name evidence="16" type="ORF">GCM10010885_06440</name>
</gene>
<dbReference type="Gene3D" id="3.40.50.300">
    <property type="entry name" value="P-loop containing nucleotide triphosphate hydrolases"/>
    <property type="match status" value="2"/>
</dbReference>
<dbReference type="Gene3D" id="1.10.486.10">
    <property type="entry name" value="PCRA, domain 4"/>
    <property type="match status" value="1"/>
</dbReference>